<keyword evidence="4 10" id="KW-0132">Cell division</keyword>
<dbReference type="InterPro" id="IPR007838">
    <property type="entry name" value="Cell_div_ZapA-like"/>
</dbReference>
<gene>
    <name evidence="10" type="ORF">NATSA_13705</name>
</gene>
<comment type="subcellular location">
    <subcellularLocation>
        <location evidence="1">Cytoplasm</location>
    </subcellularLocation>
</comment>
<dbReference type="AlphaFoldDB" id="A0A8J7UWK5"/>
<comment type="caution">
    <text evidence="10">The sequence shown here is derived from an EMBL/GenBank/DDBJ whole genome shotgun (WGS) entry which is preliminary data.</text>
</comment>
<proteinExistence type="predicted"/>
<dbReference type="GO" id="GO:0000921">
    <property type="term" value="P:septin ring assembly"/>
    <property type="evidence" value="ECO:0007669"/>
    <property type="project" value="TreeGrafter"/>
</dbReference>
<evidence type="ECO:0000256" key="3">
    <source>
        <dbReference type="ARBA" id="ARBA00022490"/>
    </source>
</evidence>
<keyword evidence="3" id="KW-0963">Cytoplasm</keyword>
<evidence type="ECO:0000256" key="8">
    <source>
        <dbReference type="ARBA" id="ARBA00026068"/>
    </source>
</evidence>
<dbReference type="PANTHER" id="PTHR34981">
    <property type="entry name" value="CELL DIVISION PROTEIN ZAPA"/>
    <property type="match status" value="1"/>
</dbReference>
<protein>
    <recommendedName>
        <fullName evidence="2">Cell division protein ZapA</fullName>
    </recommendedName>
    <alternativeName>
        <fullName evidence="9">Z ring-associated protein ZapA</fullName>
    </alternativeName>
</protein>
<keyword evidence="5" id="KW-0717">Septation</keyword>
<evidence type="ECO:0000256" key="6">
    <source>
        <dbReference type="ARBA" id="ARBA00023306"/>
    </source>
</evidence>
<accession>A0A8J7UWK5</accession>
<evidence type="ECO:0000313" key="10">
    <source>
        <dbReference type="EMBL" id="MBP3193727.1"/>
    </source>
</evidence>
<dbReference type="GO" id="GO:0032153">
    <property type="term" value="C:cell division site"/>
    <property type="evidence" value="ECO:0007669"/>
    <property type="project" value="TreeGrafter"/>
</dbReference>
<evidence type="ECO:0000256" key="1">
    <source>
        <dbReference type="ARBA" id="ARBA00004496"/>
    </source>
</evidence>
<dbReference type="GO" id="GO:0030428">
    <property type="term" value="C:cell septum"/>
    <property type="evidence" value="ECO:0007669"/>
    <property type="project" value="TreeGrafter"/>
</dbReference>
<dbReference type="SUPFAM" id="SSF102829">
    <property type="entry name" value="Cell division protein ZapA-like"/>
    <property type="match status" value="1"/>
</dbReference>
<sequence>MKSIKVSILGKQYPLKINEGDEEMMHQIAKYVDKRFQDFRKALASQSDSTIMVLASLSIAEELFLENGNQTPDTDSEKQAIFSEINHSLRELLDDIERENNDI</sequence>
<dbReference type="GO" id="GO:0005829">
    <property type="term" value="C:cytosol"/>
    <property type="evidence" value="ECO:0007669"/>
    <property type="project" value="TreeGrafter"/>
</dbReference>
<reference evidence="10" key="1">
    <citation type="submission" date="2021-02" db="EMBL/GenBank/DDBJ databases">
        <title>Natronogracilivirga saccharolytica gen. nov. sp. nov. a new anaerobic, haloalkiliphilic carbohydrate-fermenting bacterium from soda lake and proposing of Cyclonatronumiaceae fam. nov. in the phylum Balneolaeota.</title>
        <authorList>
            <person name="Zhilina T.N."/>
            <person name="Sorokin D.Y."/>
            <person name="Zavarzina D.G."/>
            <person name="Toshchakov S.V."/>
            <person name="Kublanov I.V."/>
        </authorList>
    </citation>
    <scope>NUCLEOTIDE SEQUENCE</scope>
    <source>
        <strain evidence="10">Z-1702</strain>
    </source>
</reference>
<name>A0A8J7UWK5_9BACT</name>
<evidence type="ECO:0000256" key="4">
    <source>
        <dbReference type="ARBA" id="ARBA00022618"/>
    </source>
</evidence>
<evidence type="ECO:0000256" key="9">
    <source>
        <dbReference type="ARBA" id="ARBA00033158"/>
    </source>
</evidence>
<organism evidence="10 11">
    <name type="scientific">Natronogracilivirga saccharolytica</name>
    <dbReference type="NCBI Taxonomy" id="2812953"/>
    <lineage>
        <taxon>Bacteria</taxon>
        <taxon>Pseudomonadati</taxon>
        <taxon>Balneolota</taxon>
        <taxon>Balneolia</taxon>
        <taxon>Balneolales</taxon>
        <taxon>Cyclonatronaceae</taxon>
        <taxon>Natronogracilivirga</taxon>
    </lineage>
</organism>
<comment type="function">
    <text evidence="7">Activator of cell division through the inhibition of FtsZ GTPase activity, therefore promoting FtsZ assembly into bundles of protofilaments necessary for the formation of the division Z ring. It is recruited early at mid-cell but it is not essential for cell division.</text>
</comment>
<dbReference type="EMBL" id="JAFIDN010000013">
    <property type="protein sequence ID" value="MBP3193727.1"/>
    <property type="molecule type" value="Genomic_DNA"/>
</dbReference>
<keyword evidence="6" id="KW-0131">Cell cycle</keyword>
<dbReference type="GO" id="GO:0000917">
    <property type="term" value="P:division septum assembly"/>
    <property type="evidence" value="ECO:0007669"/>
    <property type="project" value="UniProtKB-KW"/>
</dbReference>
<evidence type="ECO:0000256" key="2">
    <source>
        <dbReference type="ARBA" id="ARBA00015195"/>
    </source>
</evidence>
<dbReference type="InterPro" id="IPR053712">
    <property type="entry name" value="Bac_CellDiv_Activator"/>
</dbReference>
<dbReference type="Proteomes" id="UP000673975">
    <property type="component" value="Unassembled WGS sequence"/>
</dbReference>
<evidence type="ECO:0000256" key="7">
    <source>
        <dbReference type="ARBA" id="ARBA00024910"/>
    </source>
</evidence>
<dbReference type="Gene3D" id="6.10.250.790">
    <property type="match status" value="1"/>
</dbReference>
<dbReference type="Pfam" id="PF05164">
    <property type="entry name" value="ZapA"/>
    <property type="match status" value="1"/>
</dbReference>
<keyword evidence="11" id="KW-1185">Reference proteome</keyword>
<dbReference type="InterPro" id="IPR036192">
    <property type="entry name" value="Cell_div_ZapA-like_sf"/>
</dbReference>
<evidence type="ECO:0000256" key="5">
    <source>
        <dbReference type="ARBA" id="ARBA00023210"/>
    </source>
</evidence>
<evidence type="ECO:0000313" key="11">
    <source>
        <dbReference type="Proteomes" id="UP000673975"/>
    </source>
</evidence>
<dbReference type="GO" id="GO:0043093">
    <property type="term" value="P:FtsZ-dependent cytokinesis"/>
    <property type="evidence" value="ECO:0007669"/>
    <property type="project" value="TreeGrafter"/>
</dbReference>
<comment type="subunit">
    <text evidence="8">Homodimer. Interacts with FtsZ.</text>
</comment>
<dbReference type="RefSeq" id="WP_210513183.1">
    <property type="nucleotide sequence ID" value="NZ_JAFIDN010000013.1"/>
</dbReference>
<dbReference type="PANTHER" id="PTHR34981:SF1">
    <property type="entry name" value="CELL DIVISION PROTEIN ZAPA"/>
    <property type="match status" value="1"/>
</dbReference>